<evidence type="ECO:0000256" key="1">
    <source>
        <dbReference type="SAM" id="Phobius"/>
    </source>
</evidence>
<keyword evidence="1" id="KW-1133">Transmembrane helix</keyword>
<feature type="transmembrane region" description="Helical" evidence="1">
    <location>
        <begin position="79"/>
        <end position="96"/>
    </location>
</feature>
<dbReference type="EMBL" id="JBIPKE010000015">
    <property type="protein sequence ID" value="MFH6983748.1"/>
    <property type="molecule type" value="Genomic_DNA"/>
</dbReference>
<keyword evidence="1" id="KW-0812">Transmembrane</keyword>
<evidence type="ECO:0000313" key="3">
    <source>
        <dbReference type="Proteomes" id="UP001610063"/>
    </source>
</evidence>
<organism evidence="2 3">
    <name type="scientific">Marinoscillum luteum</name>
    <dbReference type="NCBI Taxonomy" id="861051"/>
    <lineage>
        <taxon>Bacteria</taxon>
        <taxon>Pseudomonadati</taxon>
        <taxon>Bacteroidota</taxon>
        <taxon>Cytophagia</taxon>
        <taxon>Cytophagales</taxon>
        <taxon>Reichenbachiellaceae</taxon>
        <taxon>Marinoscillum</taxon>
    </lineage>
</organism>
<dbReference type="RefSeq" id="WP_395417280.1">
    <property type="nucleotide sequence ID" value="NZ_JBIPKE010000015.1"/>
</dbReference>
<evidence type="ECO:0008006" key="4">
    <source>
        <dbReference type="Google" id="ProtNLM"/>
    </source>
</evidence>
<proteinExistence type="predicted"/>
<sequence>MRQDEIDQKLEEALKRSLEVSMPADFSDRVLTKIHQREAAMDSSMKWVYGLVMSGFLLSGLICLVIFADKDSLALLPEIGLWGLLIGVMVMVFQWLDHKLVRKKTQLI</sequence>
<keyword evidence="3" id="KW-1185">Reference proteome</keyword>
<reference evidence="2 3" key="1">
    <citation type="journal article" date="2013" name="Int. J. Syst. Evol. Microbiol.">
        <title>Marinoscillum luteum sp. nov., isolated from marine sediment.</title>
        <authorList>
            <person name="Cha I.T."/>
            <person name="Park S.J."/>
            <person name="Kim S.J."/>
            <person name="Kim J.G."/>
            <person name="Jung M.Y."/>
            <person name="Shin K.S."/>
            <person name="Kwon K.K."/>
            <person name="Yang S.H."/>
            <person name="Seo Y.S."/>
            <person name="Rhee S.K."/>
        </authorList>
    </citation>
    <scope>NUCLEOTIDE SEQUENCE [LARGE SCALE GENOMIC DNA]</scope>
    <source>
        <strain evidence="2 3">KCTC 23939</strain>
    </source>
</reference>
<name>A0ABW7N808_9BACT</name>
<gene>
    <name evidence="2" type="ORF">ACHKAR_09870</name>
</gene>
<protein>
    <recommendedName>
        <fullName evidence="4">Holin-X, holin superfamily III</fullName>
    </recommendedName>
</protein>
<feature type="transmembrane region" description="Helical" evidence="1">
    <location>
        <begin position="47"/>
        <end position="67"/>
    </location>
</feature>
<comment type="caution">
    <text evidence="2">The sequence shown here is derived from an EMBL/GenBank/DDBJ whole genome shotgun (WGS) entry which is preliminary data.</text>
</comment>
<keyword evidence="1" id="KW-0472">Membrane</keyword>
<dbReference type="Proteomes" id="UP001610063">
    <property type="component" value="Unassembled WGS sequence"/>
</dbReference>
<accession>A0ABW7N808</accession>
<evidence type="ECO:0000313" key="2">
    <source>
        <dbReference type="EMBL" id="MFH6983748.1"/>
    </source>
</evidence>